<dbReference type="STRING" id="8022.A0A060Z0M3"/>
<dbReference type="SUPFAM" id="SSF81321">
    <property type="entry name" value="Family A G protein-coupled receptor-like"/>
    <property type="match status" value="1"/>
</dbReference>
<dbReference type="InterPro" id="IPR004071">
    <property type="entry name" value="Cyst_leuk_rcpt"/>
</dbReference>
<feature type="transmembrane region" description="Helical" evidence="14">
    <location>
        <begin position="279"/>
        <end position="300"/>
    </location>
</feature>
<dbReference type="GO" id="GO:0004974">
    <property type="term" value="F:leukotriene receptor activity"/>
    <property type="evidence" value="ECO:0007669"/>
    <property type="project" value="InterPro"/>
</dbReference>
<dbReference type="Gene3D" id="1.20.1070.10">
    <property type="entry name" value="Rhodopsin 7-helix transmembrane proteins"/>
    <property type="match status" value="1"/>
</dbReference>
<evidence type="ECO:0000313" key="17">
    <source>
        <dbReference type="EMBL" id="CDQ94825.1"/>
    </source>
</evidence>
<evidence type="ECO:0000313" key="18">
    <source>
        <dbReference type="Proteomes" id="UP000193380"/>
    </source>
</evidence>
<dbReference type="PANTHER" id="PTHR24231">
    <property type="entry name" value="PURINOCEPTOR-RELATED G-PROTEIN COUPLED RECEPTOR"/>
    <property type="match status" value="1"/>
</dbReference>
<evidence type="ECO:0000256" key="2">
    <source>
        <dbReference type="ARBA" id="ARBA00022475"/>
    </source>
</evidence>
<dbReference type="Proteomes" id="UP000193380">
    <property type="component" value="Unassembled WGS sequence"/>
</dbReference>
<dbReference type="EMBL" id="FR918724">
    <property type="protein sequence ID" value="CDQ94825.1"/>
    <property type="molecule type" value="Genomic_DNA"/>
</dbReference>
<keyword evidence="15" id="KW-0732">Signal</keyword>
<feature type="non-terminal residue" evidence="17">
    <location>
        <position position="417"/>
    </location>
</feature>
<evidence type="ECO:0000256" key="7">
    <source>
        <dbReference type="ARBA" id="ARBA00023130"/>
    </source>
</evidence>
<dbReference type="FunFam" id="1.20.1070.10:FF:000017">
    <property type="entry name" value="lysophosphatidic acid receptor 4"/>
    <property type="match status" value="1"/>
</dbReference>
<gene>
    <name evidence="17" type="ORF">GSONMT00023982001</name>
</gene>
<sequence>MPRSERRASLVCLVGLCDWAALACASLCNLQWFASPATFYVLSVTRCIYCMCFLLSVCNQVYLCVTRCILLSVCNQVYLCVTRCTLSVTRYLCFNRCILLSVTRCLSLQVYSTVYSIITVFGLAGNGFALLVLVKTFRQRSAFHIYMLNLAVSDLLCVSTLPLRVLYYVNKGQWNLGDFLCRVSSYALYVNLYCSVFFMTAMSVTRFLAIVFPVQNLRLVSERRARLVCVCIWVFICTVSSPFLMTGQHLDPATNKTKCFEPPERSTGGGLSKLIMLNYFSLVVGFVLPFLVILLCYAGIIRALLSRQHTAQRQKGAGSKAIRMIVIVMLAFLLCFMPYHVQRSVHLSFLSQTATSCSELVYMQKSVVVTLCLAASNSCFDPLLYFFSGEGFRRRLSTFRSTSRTQRQPATETGAQP</sequence>
<reference evidence="17" key="1">
    <citation type="journal article" date="2014" name="Nat. Commun.">
        <title>The rainbow trout genome provides novel insights into evolution after whole-genome duplication in vertebrates.</title>
        <authorList>
            <person name="Berthelot C."/>
            <person name="Brunet F."/>
            <person name="Chalopin D."/>
            <person name="Juanchich A."/>
            <person name="Bernard M."/>
            <person name="Noel B."/>
            <person name="Bento P."/>
            <person name="Da Silva C."/>
            <person name="Labadie K."/>
            <person name="Alberti A."/>
            <person name="Aury J.M."/>
            <person name="Louis A."/>
            <person name="Dehais P."/>
            <person name="Bardou P."/>
            <person name="Montfort J."/>
            <person name="Klopp C."/>
            <person name="Cabau C."/>
            <person name="Gaspin C."/>
            <person name="Thorgaard G.H."/>
            <person name="Boussaha M."/>
            <person name="Quillet E."/>
            <person name="Guyomard R."/>
            <person name="Galiana D."/>
            <person name="Bobe J."/>
            <person name="Volff J.N."/>
            <person name="Genet C."/>
            <person name="Wincker P."/>
            <person name="Jaillon O."/>
            <person name="Roest Crollius H."/>
            <person name="Guiguen Y."/>
        </authorList>
    </citation>
    <scope>NUCLEOTIDE SEQUENCE [LARGE SCALE GENOMIC DNA]</scope>
</reference>
<reference evidence="17" key="2">
    <citation type="submission" date="2014-03" db="EMBL/GenBank/DDBJ databases">
        <authorList>
            <person name="Genoscope - CEA"/>
        </authorList>
    </citation>
    <scope>NUCLEOTIDE SEQUENCE</scope>
</reference>
<evidence type="ECO:0000259" key="16">
    <source>
        <dbReference type="PROSITE" id="PS50262"/>
    </source>
</evidence>
<evidence type="ECO:0000256" key="6">
    <source>
        <dbReference type="ARBA" id="ARBA00023040"/>
    </source>
</evidence>
<dbReference type="Pfam" id="PF00001">
    <property type="entry name" value="7tm_1"/>
    <property type="match status" value="1"/>
</dbReference>
<keyword evidence="2" id="KW-1003">Cell membrane</keyword>
<evidence type="ECO:0000256" key="14">
    <source>
        <dbReference type="SAM" id="Phobius"/>
    </source>
</evidence>
<keyword evidence="6" id="KW-0297">G-protein coupled receptor</keyword>
<feature type="transmembrane region" description="Helical" evidence="14">
    <location>
        <begin position="114"/>
        <end position="134"/>
    </location>
</feature>
<dbReference type="PaxDb" id="8022-A0A060Z0M3"/>
<protein>
    <recommendedName>
        <fullName evidence="16">G-protein coupled receptors family 1 profile domain-containing protein</fullName>
    </recommendedName>
</protein>
<keyword evidence="10" id="KW-0675">Receptor</keyword>
<keyword evidence="4" id="KW-0391">Immunity</keyword>
<evidence type="ECO:0000256" key="12">
    <source>
        <dbReference type="ARBA" id="ARBA00023224"/>
    </source>
</evidence>
<dbReference type="GO" id="GO:0005886">
    <property type="term" value="C:plasma membrane"/>
    <property type="evidence" value="ECO:0007669"/>
    <property type="project" value="UniProtKB-SubCell"/>
</dbReference>
<keyword evidence="5 14" id="KW-1133">Transmembrane helix</keyword>
<dbReference type="PRINTS" id="PR01533">
    <property type="entry name" value="CYSLTRECPTR"/>
</dbReference>
<dbReference type="AlphaFoldDB" id="A0A060Z0M3"/>
<evidence type="ECO:0000256" key="10">
    <source>
        <dbReference type="ARBA" id="ARBA00023170"/>
    </source>
</evidence>
<evidence type="ECO:0000256" key="5">
    <source>
        <dbReference type="ARBA" id="ARBA00022989"/>
    </source>
</evidence>
<organism evidence="17 18">
    <name type="scientific">Oncorhynchus mykiss</name>
    <name type="common">Rainbow trout</name>
    <name type="synonym">Salmo gairdneri</name>
    <dbReference type="NCBI Taxonomy" id="8022"/>
    <lineage>
        <taxon>Eukaryota</taxon>
        <taxon>Metazoa</taxon>
        <taxon>Chordata</taxon>
        <taxon>Craniata</taxon>
        <taxon>Vertebrata</taxon>
        <taxon>Euteleostomi</taxon>
        <taxon>Actinopterygii</taxon>
        <taxon>Neopterygii</taxon>
        <taxon>Teleostei</taxon>
        <taxon>Protacanthopterygii</taxon>
        <taxon>Salmoniformes</taxon>
        <taxon>Salmonidae</taxon>
        <taxon>Salmoninae</taxon>
        <taxon>Oncorhynchus</taxon>
    </lineage>
</organism>
<evidence type="ECO:0000256" key="4">
    <source>
        <dbReference type="ARBA" id="ARBA00022859"/>
    </source>
</evidence>
<feature type="transmembrane region" description="Helical" evidence="14">
    <location>
        <begin position="367"/>
        <end position="387"/>
    </location>
</feature>
<dbReference type="InterPro" id="IPR017452">
    <property type="entry name" value="GPCR_Rhodpsn_7TM"/>
</dbReference>
<evidence type="ECO:0000256" key="15">
    <source>
        <dbReference type="SAM" id="SignalP"/>
    </source>
</evidence>
<accession>A0A060Z0M3</accession>
<feature type="domain" description="G-protein coupled receptors family 1 profile" evidence="16">
    <location>
        <begin position="125"/>
        <end position="385"/>
    </location>
</feature>
<dbReference type="PRINTS" id="PR00237">
    <property type="entry name" value="GPCRRHODOPSN"/>
</dbReference>
<feature type="signal peptide" evidence="15">
    <location>
        <begin position="1"/>
        <end position="25"/>
    </location>
</feature>
<feature type="compositionally biased region" description="Low complexity" evidence="13">
    <location>
        <begin position="398"/>
        <end position="408"/>
    </location>
</feature>
<dbReference type="GO" id="GO:0002250">
    <property type="term" value="P:adaptive immune response"/>
    <property type="evidence" value="ECO:0007669"/>
    <property type="project" value="UniProtKB-KW"/>
</dbReference>
<dbReference type="PROSITE" id="PS50262">
    <property type="entry name" value="G_PROTEIN_RECEP_F1_2"/>
    <property type="match status" value="1"/>
</dbReference>
<evidence type="ECO:0000256" key="1">
    <source>
        <dbReference type="ARBA" id="ARBA00004651"/>
    </source>
</evidence>
<feature type="region of interest" description="Disordered" evidence="13">
    <location>
        <begin position="398"/>
        <end position="417"/>
    </location>
</feature>
<name>A0A060Z0M3_ONCMY</name>
<keyword evidence="8 14" id="KW-0472">Membrane</keyword>
<evidence type="ECO:0000256" key="3">
    <source>
        <dbReference type="ARBA" id="ARBA00022692"/>
    </source>
</evidence>
<dbReference type="PANTHER" id="PTHR24231:SF45">
    <property type="entry name" value="CYSTEINYL LEUKOTRIENE RECEPTOR 1"/>
    <property type="match status" value="1"/>
</dbReference>
<keyword evidence="11" id="KW-0325">Glycoprotein</keyword>
<feature type="chain" id="PRO_5001592586" description="G-protein coupled receptors family 1 profile domain-containing protein" evidence="15">
    <location>
        <begin position="26"/>
        <end position="417"/>
    </location>
</feature>
<keyword evidence="9" id="KW-1015">Disulfide bond</keyword>
<feature type="transmembrane region" description="Helical" evidence="14">
    <location>
        <begin position="321"/>
        <end position="341"/>
    </location>
</feature>
<keyword evidence="12" id="KW-0807">Transducer</keyword>
<comment type="subcellular location">
    <subcellularLocation>
        <location evidence="1">Cell membrane</location>
        <topology evidence="1">Multi-pass membrane protein</topology>
    </subcellularLocation>
</comment>
<evidence type="ECO:0000256" key="13">
    <source>
        <dbReference type="SAM" id="MobiDB-lite"/>
    </source>
</evidence>
<dbReference type="InterPro" id="IPR000276">
    <property type="entry name" value="GPCR_Rhodpsn"/>
</dbReference>
<feature type="transmembrane region" description="Helical" evidence="14">
    <location>
        <begin position="146"/>
        <end position="169"/>
    </location>
</feature>
<feature type="transmembrane region" description="Helical" evidence="14">
    <location>
        <begin position="225"/>
        <end position="245"/>
    </location>
</feature>
<keyword evidence="3 14" id="KW-0812">Transmembrane</keyword>
<evidence type="ECO:0000256" key="9">
    <source>
        <dbReference type="ARBA" id="ARBA00023157"/>
    </source>
</evidence>
<evidence type="ECO:0000256" key="11">
    <source>
        <dbReference type="ARBA" id="ARBA00023180"/>
    </source>
</evidence>
<proteinExistence type="predicted"/>
<keyword evidence="7" id="KW-1064">Adaptive immunity</keyword>
<evidence type="ECO:0000256" key="8">
    <source>
        <dbReference type="ARBA" id="ARBA00023136"/>
    </source>
</evidence>
<feature type="transmembrane region" description="Helical" evidence="14">
    <location>
        <begin position="189"/>
        <end position="213"/>
    </location>
</feature>